<dbReference type="EMBL" id="JAMKFE010000005">
    <property type="protein sequence ID" value="MCM5679769.1"/>
    <property type="molecule type" value="Genomic_DNA"/>
</dbReference>
<dbReference type="RefSeq" id="WP_251777982.1">
    <property type="nucleotide sequence ID" value="NZ_JAMKFE010000005.1"/>
</dbReference>
<organism evidence="1 2">
    <name type="scientific">Caldimonas mangrovi</name>
    <dbReference type="NCBI Taxonomy" id="2944811"/>
    <lineage>
        <taxon>Bacteria</taxon>
        <taxon>Pseudomonadati</taxon>
        <taxon>Pseudomonadota</taxon>
        <taxon>Betaproteobacteria</taxon>
        <taxon>Burkholderiales</taxon>
        <taxon>Sphaerotilaceae</taxon>
        <taxon>Caldimonas</taxon>
    </lineage>
</organism>
<keyword evidence="2" id="KW-1185">Reference proteome</keyword>
<accession>A0ABT0YMW8</accession>
<sequence>MAAPFFAVVTACFDEPLSVLQRCLDSVSAQQVEWPVRQYLVCDDPARELPTARGLVRLNLPHRYDDCGDTPRHIGAQLALRGGCTGLMFLDADNLLDNTHLAQAHALHRSSGAPVVVARRRLLRPDGSLLPLASLEDRELLHVDTNCFVLFGAALHEVIRWATVPRELACIGDRVFWEQLRAKGLPHVALEAPTVGYTCRWAAAYEALGEPPPPESKRLEPLLVRLAWWWTDLDADRRHSLQEHLPPKVIDWLDAYAAQLGNLQRNALTP</sequence>
<dbReference type="SUPFAM" id="SSF53448">
    <property type="entry name" value="Nucleotide-diphospho-sugar transferases"/>
    <property type="match status" value="1"/>
</dbReference>
<evidence type="ECO:0000313" key="2">
    <source>
        <dbReference type="Proteomes" id="UP001165541"/>
    </source>
</evidence>
<dbReference type="InterPro" id="IPR029044">
    <property type="entry name" value="Nucleotide-diphossugar_trans"/>
</dbReference>
<gene>
    <name evidence="1" type="ORF">M8A51_09495</name>
</gene>
<evidence type="ECO:0000313" key="1">
    <source>
        <dbReference type="EMBL" id="MCM5679769.1"/>
    </source>
</evidence>
<dbReference type="CDD" id="cd00761">
    <property type="entry name" value="Glyco_tranf_GTA_type"/>
    <property type="match status" value="1"/>
</dbReference>
<dbReference type="Proteomes" id="UP001165541">
    <property type="component" value="Unassembled WGS sequence"/>
</dbReference>
<reference evidence="1" key="1">
    <citation type="submission" date="2022-05" db="EMBL/GenBank/DDBJ databases">
        <title>Schlegelella sp. nov., isolated from mangrove soil.</title>
        <authorList>
            <person name="Liu Y."/>
            <person name="Ge X."/>
            <person name="Liu W."/>
        </authorList>
    </citation>
    <scope>NUCLEOTIDE SEQUENCE</scope>
    <source>
        <strain evidence="1">S2-27</strain>
    </source>
</reference>
<comment type="caution">
    <text evidence="1">The sequence shown here is derived from an EMBL/GenBank/DDBJ whole genome shotgun (WGS) entry which is preliminary data.</text>
</comment>
<name>A0ABT0YMW8_9BURK</name>
<protein>
    <submittedName>
        <fullName evidence="1">Glycosyltransferase family 2 protein</fullName>
    </submittedName>
</protein>
<proteinExistence type="predicted"/>